<feature type="transmembrane region" description="Helical" evidence="1">
    <location>
        <begin position="160"/>
        <end position="183"/>
    </location>
</feature>
<dbReference type="RefSeq" id="WP_038664727.1">
    <property type="nucleotide sequence ID" value="NZ_CP009571.1"/>
</dbReference>
<evidence type="ECO:0000256" key="1">
    <source>
        <dbReference type="SAM" id="Phobius"/>
    </source>
</evidence>
<sequence length="289" mass="30155">MSGADRRVLDEAGGLRAMTWVMAIMLFLTLLAAAMGLGTRQSAQALERQLAGRLTVQVVEGSPATRDALARDTLAALRALPQVRRATLVDRAELTRTLAPWLGDVGDDADLPVPAMIDVDLAPAAAPGPVIAAARRISAASRVDRHQRWMSPVGGFLDTLTWLAFALVLLMLGATGAVVVLAARAGLETHRATIEVMHMLGSTDVQVARLFQRRIALDAALGGVAGGAAALAVLLFLGTRLAALGSELLGGITLDAGDWALLVMLPLGFVVLATLAARVTVVAALRRSL</sequence>
<dbReference type="AlphaFoldDB" id="A0A097EIM7"/>
<gene>
    <name evidence="2" type="ORF">MC45_14735</name>
</gene>
<dbReference type="GO" id="GO:0032153">
    <property type="term" value="C:cell division site"/>
    <property type="evidence" value="ECO:0007669"/>
    <property type="project" value="TreeGrafter"/>
</dbReference>
<keyword evidence="1" id="KW-0472">Membrane</keyword>
<dbReference type="Proteomes" id="UP000033200">
    <property type="component" value="Chromosome"/>
</dbReference>
<feature type="transmembrane region" description="Helical" evidence="1">
    <location>
        <begin position="259"/>
        <end position="285"/>
    </location>
</feature>
<feature type="transmembrane region" description="Helical" evidence="1">
    <location>
        <begin position="20"/>
        <end position="38"/>
    </location>
</feature>
<dbReference type="InterPro" id="IPR004513">
    <property type="entry name" value="FtsX"/>
</dbReference>
<dbReference type="GO" id="GO:0016020">
    <property type="term" value="C:membrane"/>
    <property type="evidence" value="ECO:0007669"/>
    <property type="project" value="InterPro"/>
</dbReference>
<dbReference type="eggNOG" id="COG2177">
    <property type="taxonomic scope" value="Bacteria"/>
</dbReference>
<dbReference type="PANTHER" id="PTHR47755">
    <property type="entry name" value="CELL DIVISION PROTEIN FTSX"/>
    <property type="match status" value="1"/>
</dbReference>
<protein>
    <submittedName>
        <fullName evidence="2">Permease</fullName>
    </submittedName>
</protein>
<keyword evidence="3" id="KW-1185">Reference proteome</keyword>
<organism evidence="2 3">
    <name type="scientific">Sphingomonas taxi</name>
    <dbReference type="NCBI Taxonomy" id="1549858"/>
    <lineage>
        <taxon>Bacteria</taxon>
        <taxon>Pseudomonadati</taxon>
        <taxon>Pseudomonadota</taxon>
        <taxon>Alphaproteobacteria</taxon>
        <taxon>Sphingomonadales</taxon>
        <taxon>Sphingomonadaceae</taxon>
        <taxon>Sphingomonas</taxon>
    </lineage>
</organism>
<keyword evidence="1" id="KW-1133">Transmembrane helix</keyword>
<feature type="transmembrane region" description="Helical" evidence="1">
    <location>
        <begin position="219"/>
        <end position="239"/>
    </location>
</feature>
<dbReference type="STRING" id="1549858.MC45_14735"/>
<accession>A0A097EIM7</accession>
<proteinExistence type="predicted"/>
<name>A0A097EIM7_9SPHN</name>
<reference evidence="2 3" key="1">
    <citation type="submission" date="2014-09" db="EMBL/GenBank/DDBJ databases">
        <title>Using Illumina technology Improving SMRT sequencing Genome Assembly by RASTools.</title>
        <authorList>
            <person name="Zhou Y."/>
            <person name="Ma T."/>
            <person name="Liu T."/>
        </authorList>
    </citation>
    <scope>NUCLEOTIDE SEQUENCE [LARGE SCALE GENOMIC DNA]</scope>
    <source>
        <strain evidence="2 3">ATCC 55669</strain>
    </source>
</reference>
<evidence type="ECO:0000313" key="3">
    <source>
        <dbReference type="Proteomes" id="UP000033200"/>
    </source>
</evidence>
<dbReference type="HOGENOM" id="CLU_067538_0_0_5"/>
<dbReference type="PANTHER" id="PTHR47755:SF1">
    <property type="entry name" value="CELL DIVISION PROTEIN FTSX"/>
    <property type="match status" value="1"/>
</dbReference>
<dbReference type="EMBL" id="CP009571">
    <property type="protein sequence ID" value="AIT07422.1"/>
    <property type="molecule type" value="Genomic_DNA"/>
</dbReference>
<keyword evidence="1" id="KW-0812">Transmembrane</keyword>
<evidence type="ECO:0000313" key="2">
    <source>
        <dbReference type="EMBL" id="AIT07422.1"/>
    </source>
</evidence>
<dbReference type="GO" id="GO:0051301">
    <property type="term" value="P:cell division"/>
    <property type="evidence" value="ECO:0007669"/>
    <property type="project" value="InterPro"/>
</dbReference>
<dbReference type="KEGG" id="stax:MC45_14735"/>